<evidence type="ECO:0000256" key="2">
    <source>
        <dbReference type="ARBA" id="ARBA00022771"/>
    </source>
</evidence>
<dbReference type="Gene3D" id="3.30.40.10">
    <property type="entry name" value="Zinc/RING finger domain, C3HC4 (zinc finger)"/>
    <property type="match status" value="1"/>
</dbReference>
<evidence type="ECO:0000313" key="7">
    <source>
        <dbReference type="Proteomes" id="UP000799440"/>
    </source>
</evidence>
<dbReference type="PROSITE" id="PS50178">
    <property type="entry name" value="ZF_FYVE"/>
    <property type="match status" value="1"/>
</dbReference>
<dbReference type="InterPro" id="IPR052113">
    <property type="entry name" value="FYVE-type_Zinc_Finger"/>
</dbReference>
<protein>
    <recommendedName>
        <fullName evidence="5">FYVE-type domain-containing protein</fullName>
    </recommendedName>
</protein>
<dbReference type="Proteomes" id="UP000799440">
    <property type="component" value="Unassembled WGS sequence"/>
</dbReference>
<sequence length="60" mass="7005">MGASRQTSDIVLPRWQPDSEVDACPVCERQFSFFYRRHHCRKCGRVVCANCSPHRITIPR</sequence>
<dbReference type="AlphaFoldDB" id="A0A6A6VD66"/>
<feature type="domain" description="FYVE-type" evidence="5">
    <location>
        <begin position="18"/>
        <end position="60"/>
    </location>
</feature>
<keyword evidence="1" id="KW-0479">Metal-binding</keyword>
<dbReference type="InterPro" id="IPR017455">
    <property type="entry name" value="Znf_FYVE-rel"/>
</dbReference>
<dbReference type="InterPro" id="IPR013083">
    <property type="entry name" value="Znf_RING/FYVE/PHD"/>
</dbReference>
<dbReference type="EMBL" id="MU006569">
    <property type="protein sequence ID" value="KAF2748518.1"/>
    <property type="molecule type" value="Genomic_DNA"/>
</dbReference>
<dbReference type="InterPro" id="IPR000306">
    <property type="entry name" value="Znf_FYVE"/>
</dbReference>
<dbReference type="PANTHER" id="PTHR39490:SF8">
    <property type="entry name" value="ZINC FINGER FYVE DOMAIN-CONTAINING PROTEIN 21"/>
    <property type="match status" value="1"/>
</dbReference>
<reference evidence="6" key="1">
    <citation type="journal article" date="2020" name="Stud. Mycol.">
        <title>101 Dothideomycetes genomes: a test case for predicting lifestyles and emergence of pathogens.</title>
        <authorList>
            <person name="Haridas S."/>
            <person name="Albert R."/>
            <person name="Binder M."/>
            <person name="Bloem J."/>
            <person name="Labutti K."/>
            <person name="Salamov A."/>
            <person name="Andreopoulos B."/>
            <person name="Baker S."/>
            <person name="Barry K."/>
            <person name="Bills G."/>
            <person name="Bluhm B."/>
            <person name="Cannon C."/>
            <person name="Castanera R."/>
            <person name="Culley D."/>
            <person name="Daum C."/>
            <person name="Ezra D."/>
            <person name="Gonzalez J."/>
            <person name="Henrissat B."/>
            <person name="Kuo A."/>
            <person name="Liang C."/>
            <person name="Lipzen A."/>
            <person name="Lutzoni F."/>
            <person name="Magnuson J."/>
            <person name="Mondo S."/>
            <person name="Nolan M."/>
            <person name="Ohm R."/>
            <person name="Pangilinan J."/>
            <person name="Park H.-J."/>
            <person name="Ramirez L."/>
            <person name="Alfaro M."/>
            <person name="Sun H."/>
            <person name="Tritt A."/>
            <person name="Yoshinaga Y."/>
            <person name="Zwiers L.-H."/>
            <person name="Turgeon B."/>
            <person name="Goodwin S."/>
            <person name="Spatafora J."/>
            <person name="Crous P."/>
            <person name="Grigoriev I."/>
        </authorList>
    </citation>
    <scope>NUCLEOTIDE SEQUENCE</scope>
    <source>
        <strain evidence="6">CBS 119925</strain>
    </source>
</reference>
<accession>A0A6A6VD66</accession>
<proteinExistence type="predicted"/>
<name>A0A6A6VD66_9PLEO</name>
<evidence type="ECO:0000259" key="5">
    <source>
        <dbReference type="PROSITE" id="PS50178"/>
    </source>
</evidence>
<dbReference type="InterPro" id="IPR011011">
    <property type="entry name" value="Znf_FYVE_PHD"/>
</dbReference>
<dbReference type="OrthoDB" id="660555at2759"/>
<evidence type="ECO:0000256" key="4">
    <source>
        <dbReference type="PROSITE-ProRule" id="PRU00091"/>
    </source>
</evidence>
<evidence type="ECO:0000256" key="3">
    <source>
        <dbReference type="ARBA" id="ARBA00022833"/>
    </source>
</evidence>
<dbReference type="GO" id="GO:0008270">
    <property type="term" value="F:zinc ion binding"/>
    <property type="evidence" value="ECO:0007669"/>
    <property type="project" value="UniProtKB-KW"/>
</dbReference>
<organism evidence="6 7">
    <name type="scientific">Sporormia fimetaria CBS 119925</name>
    <dbReference type="NCBI Taxonomy" id="1340428"/>
    <lineage>
        <taxon>Eukaryota</taxon>
        <taxon>Fungi</taxon>
        <taxon>Dikarya</taxon>
        <taxon>Ascomycota</taxon>
        <taxon>Pezizomycotina</taxon>
        <taxon>Dothideomycetes</taxon>
        <taxon>Pleosporomycetidae</taxon>
        <taxon>Pleosporales</taxon>
        <taxon>Sporormiaceae</taxon>
        <taxon>Sporormia</taxon>
    </lineage>
</organism>
<dbReference type="PANTHER" id="PTHR39490">
    <property type="entry name" value="ARRESTIN DOMAIN-CONTAINING PROTEIN D"/>
    <property type="match status" value="1"/>
</dbReference>
<gene>
    <name evidence="6" type="ORF">M011DRAFT_400799</name>
</gene>
<feature type="non-terminal residue" evidence="6">
    <location>
        <position position="60"/>
    </location>
</feature>
<dbReference type="Pfam" id="PF01363">
    <property type="entry name" value="FYVE"/>
    <property type="match status" value="1"/>
</dbReference>
<dbReference type="SUPFAM" id="SSF57903">
    <property type="entry name" value="FYVE/PHD zinc finger"/>
    <property type="match status" value="1"/>
</dbReference>
<keyword evidence="2 4" id="KW-0863">Zinc-finger</keyword>
<evidence type="ECO:0000313" key="6">
    <source>
        <dbReference type="EMBL" id="KAF2748518.1"/>
    </source>
</evidence>
<evidence type="ECO:0000256" key="1">
    <source>
        <dbReference type="ARBA" id="ARBA00022723"/>
    </source>
</evidence>
<dbReference type="SMART" id="SM00064">
    <property type="entry name" value="FYVE"/>
    <property type="match status" value="1"/>
</dbReference>
<keyword evidence="3" id="KW-0862">Zinc</keyword>
<keyword evidence="7" id="KW-1185">Reference proteome</keyword>